<dbReference type="NCBIfam" id="TIGR00180">
    <property type="entry name" value="parB_part"/>
    <property type="match status" value="1"/>
</dbReference>
<dbReference type="EMBL" id="BLLS01000079">
    <property type="protein sequence ID" value="GFH87205.1"/>
    <property type="molecule type" value="Genomic_DNA"/>
</dbReference>
<dbReference type="InterPro" id="IPR036086">
    <property type="entry name" value="ParB/Sulfiredoxin_sf"/>
</dbReference>
<reference evidence="7 8" key="1">
    <citation type="submission" date="2019-03" db="EMBL/GenBank/DDBJ databases">
        <title>Diversity of the mouse oral microbiome.</title>
        <authorList>
            <person name="Joseph S."/>
            <person name="Aduse-Opoku J."/>
            <person name="Curtis M."/>
            <person name="Wade W."/>
            <person name="Hashim A."/>
        </authorList>
    </citation>
    <scope>NUCLEOTIDE SEQUENCE [LARGE SCALE GENOMIC DNA]</scope>
    <source>
        <strain evidence="7 8">P2318</strain>
    </source>
</reference>
<dbReference type="Pfam" id="PF17762">
    <property type="entry name" value="HTH_ParB"/>
    <property type="match status" value="1"/>
</dbReference>
<proteinExistence type="inferred from homology"/>
<dbReference type="Proteomes" id="UP000298073">
    <property type="component" value="Unassembled WGS sequence"/>
</dbReference>
<dbReference type="PANTHER" id="PTHR33375:SF1">
    <property type="entry name" value="CHROMOSOME-PARTITIONING PROTEIN PARB-RELATED"/>
    <property type="match status" value="1"/>
</dbReference>
<evidence type="ECO:0000256" key="1">
    <source>
        <dbReference type="ARBA" id="ARBA00006295"/>
    </source>
</evidence>
<dbReference type="SUPFAM" id="SSF110849">
    <property type="entry name" value="ParB/Sulfiredoxin"/>
    <property type="match status" value="1"/>
</dbReference>
<dbReference type="InterPro" id="IPR004437">
    <property type="entry name" value="ParB/RepB/Spo0J"/>
</dbReference>
<evidence type="ECO:0000256" key="4">
    <source>
        <dbReference type="SAM" id="MobiDB-lite"/>
    </source>
</evidence>
<dbReference type="InterPro" id="IPR041468">
    <property type="entry name" value="HTH_ParB/Spo0J"/>
</dbReference>
<dbReference type="GeneID" id="93046880"/>
<dbReference type="AlphaFoldDB" id="A0A7J0A4A0"/>
<keyword evidence="3" id="KW-0238">DNA-binding</keyword>
<dbReference type="SUPFAM" id="SSF109709">
    <property type="entry name" value="KorB DNA-binding domain-like"/>
    <property type="match status" value="1"/>
</dbReference>
<evidence type="ECO:0000313" key="9">
    <source>
        <dbReference type="Proteomes" id="UP000491181"/>
    </source>
</evidence>
<reference evidence="6 9" key="2">
    <citation type="journal article" date="2020" name="Microbiome">
        <title>Single-cell genomics of uncultured bacteria reveals dietary fiber responders in the mouse gut microbiota.</title>
        <authorList>
            <person name="Chijiiwa R."/>
            <person name="Hosokawa M."/>
            <person name="Kogawa M."/>
            <person name="Nishikawa Y."/>
            <person name="Ide K."/>
            <person name="Sakanashi C."/>
            <person name="Takahashi K."/>
            <person name="Takeyama H."/>
        </authorList>
    </citation>
    <scope>NUCLEOTIDE SEQUENCE [LARGE SCALE GENOMIC DNA]</scope>
    <source>
        <strain evidence="6">IMSAGC_001</strain>
    </source>
</reference>
<dbReference type="GO" id="GO:0007059">
    <property type="term" value="P:chromosome segregation"/>
    <property type="evidence" value="ECO:0007669"/>
    <property type="project" value="UniProtKB-KW"/>
</dbReference>
<name>A0A7J0A4A0_9BACE</name>
<dbReference type="SMART" id="SM00470">
    <property type="entry name" value="ParB"/>
    <property type="match status" value="1"/>
</dbReference>
<dbReference type="PANTHER" id="PTHR33375">
    <property type="entry name" value="CHROMOSOME-PARTITIONING PROTEIN PARB-RELATED"/>
    <property type="match status" value="1"/>
</dbReference>
<dbReference type="Proteomes" id="UP000491181">
    <property type="component" value="Unassembled WGS sequence"/>
</dbReference>
<feature type="compositionally biased region" description="Low complexity" evidence="4">
    <location>
        <begin position="564"/>
        <end position="578"/>
    </location>
</feature>
<comment type="caution">
    <text evidence="6">The sequence shown here is derived from an EMBL/GenBank/DDBJ whole genome shotgun (WGS) entry which is preliminary data.</text>
</comment>
<gene>
    <name evidence="6" type="primary">spo0C</name>
    <name evidence="7" type="ORF">E4T97_13995</name>
    <name evidence="6" type="ORF">IMSAGC001_02630</name>
</gene>
<evidence type="ECO:0000256" key="2">
    <source>
        <dbReference type="ARBA" id="ARBA00022829"/>
    </source>
</evidence>
<dbReference type="RefSeq" id="WP_024987467.1">
    <property type="nucleotide sequence ID" value="NZ_BLLS01000079.1"/>
</dbReference>
<dbReference type="CDD" id="cd16393">
    <property type="entry name" value="SPO0J_N"/>
    <property type="match status" value="1"/>
</dbReference>
<keyword evidence="2" id="KW-0159">Chromosome partition</keyword>
<evidence type="ECO:0000313" key="8">
    <source>
        <dbReference type="Proteomes" id="UP000298073"/>
    </source>
</evidence>
<dbReference type="InterPro" id="IPR050336">
    <property type="entry name" value="Chromosome_partition/occlusion"/>
</dbReference>
<accession>A0A7J0A4A0</accession>
<dbReference type="InterPro" id="IPR003115">
    <property type="entry name" value="ParB_N"/>
</dbReference>
<evidence type="ECO:0000313" key="6">
    <source>
        <dbReference type="EMBL" id="GFH87205.1"/>
    </source>
</evidence>
<dbReference type="GO" id="GO:0003677">
    <property type="term" value="F:DNA binding"/>
    <property type="evidence" value="ECO:0007669"/>
    <property type="project" value="UniProtKB-KW"/>
</dbReference>
<evidence type="ECO:0000313" key="7">
    <source>
        <dbReference type="EMBL" id="TFU47924.1"/>
    </source>
</evidence>
<dbReference type="Pfam" id="PF02195">
    <property type="entry name" value="ParB_N"/>
    <property type="match status" value="1"/>
</dbReference>
<dbReference type="Gene3D" id="1.10.10.2830">
    <property type="match status" value="1"/>
</dbReference>
<organism evidence="6 9">
    <name type="scientific">Bacteroides acidifaciens</name>
    <dbReference type="NCBI Taxonomy" id="85831"/>
    <lineage>
        <taxon>Bacteria</taxon>
        <taxon>Pseudomonadati</taxon>
        <taxon>Bacteroidota</taxon>
        <taxon>Bacteroidia</taxon>
        <taxon>Bacteroidales</taxon>
        <taxon>Bacteroidaceae</taxon>
        <taxon>Bacteroides</taxon>
    </lineage>
</organism>
<comment type="similarity">
    <text evidence="1">Belongs to the ParB family.</text>
</comment>
<dbReference type="EMBL" id="SPPV01000031">
    <property type="protein sequence ID" value="TFU47924.1"/>
    <property type="molecule type" value="Genomic_DNA"/>
</dbReference>
<feature type="region of interest" description="Disordered" evidence="4">
    <location>
        <begin position="552"/>
        <end position="586"/>
    </location>
</feature>
<dbReference type="GO" id="GO:0005694">
    <property type="term" value="C:chromosome"/>
    <property type="evidence" value="ECO:0007669"/>
    <property type="project" value="TreeGrafter"/>
</dbReference>
<sequence length="586" mass="67151">METMNNIQSVAERNITMVALASIQPSGYNPRKNFDETSLAELAESIRQQGVLQPIGVRPIADDRMEIVFGERRYRASLMAGLEEIPAIVMEISDETAEEMAVTENLQRKDVTPIEEANAYQKLIESGRHDVQSLAVQFGKNESYIRTRLKFVSLIPEIARLLEQDEITISVASEICRYGEDIQREVYDKHLKEGTIYNSWRGLKASDVAKNIEQHYTTDLGRYSFDKTLCLSCPHNTNNMMLFCEGGCGNCANRTCLAEMNASHLTEKAVQFMEQYPTVSLCHQEYNYNETVVERLTAMGYEVVELKNYATAYPKTPVAPEKEEYDTTEEYEEAHVKYEQDFSDYVERCKTIHEQAETGKITLYIRIEQKEIVLCYLTNTASNANGTDGATEKPLSPVEKLEKQDKRNKEIALEKTVEDTKKQILEVDMLERKFGQDEDKMIYFFLLASLRKEHYAEVGLEGKEPYHYLTDEEKMNIIANLTAKQKAVIRRDFLIANFKGAYGNNAIATLLLDFAEKHMPEELATIKNGHNEVYEKRHQRIEEKKAVLLVQEQAKQEAEDVQPETEAQPKEQPQPETEFQTEEIAA</sequence>
<dbReference type="Gene3D" id="3.90.1530.30">
    <property type="match status" value="1"/>
</dbReference>
<feature type="domain" description="ParB-like N-terminal" evidence="5">
    <location>
        <begin position="16"/>
        <end position="106"/>
    </location>
</feature>
<evidence type="ECO:0000259" key="5">
    <source>
        <dbReference type="SMART" id="SM00470"/>
    </source>
</evidence>
<protein>
    <submittedName>
        <fullName evidence="6">Chromosome-partitioning protein Spo0J</fullName>
    </submittedName>
    <submittedName>
        <fullName evidence="7">ParB/RepB/Spo0J family partition protein</fullName>
    </submittedName>
</protein>
<evidence type="ECO:0000256" key="3">
    <source>
        <dbReference type="ARBA" id="ARBA00023125"/>
    </source>
</evidence>
<dbReference type="FunFam" id="3.90.1530.30:FF:000001">
    <property type="entry name" value="Chromosome partitioning protein ParB"/>
    <property type="match status" value="1"/>
</dbReference>